<gene>
    <name evidence="2" type="ORF">METZ01_LOCUS150696</name>
</gene>
<evidence type="ECO:0000259" key="1">
    <source>
        <dbReference type="Pfam" id="PF02754"/>
    </source>
</evidence>
<proteinExistence type="predicted"/>
<organism evidence="2">
    <name type="scientific">marine metagenome</name>
    <dbReference type="NCBI Taxonomy" id="408172"/>
    <lineage>
        <taxon>unclassified sequences</taxon>
        <taxon>metagenomes</taxon>
        <taxon>ecological metagenomes</taxon>
    </lineage>
</organism>
<dbReference type="EMBL" id="UINC01024365">
    <property type="protein sequence ID" value="SVA97842.1"/>
    <property type="molecule type" value="Genomic_DNA"/>
</dbReference>
<dbReference type="InterPro" id="IPR004017">
    <property type="entry name" value="Cys_rich_dom"/>
</dbReference>
<name>A0A382A9Q3_9ZZZZ</name>
<feature type="domain" description="Cysteine-rich" evidence="1">
    <location>
        <begin position="179"/>
        <end position="263"/>
    </location>
</feature>
<accession>A0A382A9Q3</accession>
<sequence>MPSKYSNETVPISYYLHKHDVRPVMHHYLIMNNQQNIYGKHGAVIAKKPCVALLVTCLVDLFRPAVGFAAVKLLEEAGYNVEVPEQSCCGQPNYNNGDRAGARAMALQLVDIFQPYDYVVVPSGSCAGMLRVHYPALFKPGSKSRERADDLAGRTHELTSFLHGIAGVTEVQAQLFAKVTYHDGCAGLREMRVRDQPRALLATVGGLELAELNEPDVCCGFGGTFCVKYPDISERIIEKKIADIRSTGADYVLAGDLGCLLTIGGKLHRDGSTIVACHVAEVLAGMASAKTDADD</sequence>
<dbReference type="GO" id="GO:0016491">
    <property type="term" value="F:oxidoreductase activity"/>
    <property type="evidence" value="ECO:0007669"/>
    <property type="project" value="UniProtKB-ARBA"/>
</dbReference>
<dbReference type="Pfam" id="PF02754">
    <property type="entry name" value="CCG"/>
    <property type="match status" value="2"/>
</dbReference>
<dbReference type="PANTHER" id="PTHR30296:SF0">
    <property type="entry name" value="LACTATE UTILIZATION PROTEIN A"/>
    <property type="match status" value="1"/>
</dbReference>
<dbReference type="AlphaFoldDB" id="A0A382A9Q3"/>
<reference evidence="2" key="1">
    <citation type="submission" date="2018-05" db="EMBL/GenBank/DDBJ databases">
        <authorList>
            <person name="Lanie J.A."/>
            <person name="Ng W.-L."/>
            <person name="Kazmierczak K.M."/>
            <person name="Andrzejewski T.M."/>
            <person name="Davidsen T.M."/>
            <person name="Wayne K.J."/>
            <person name="Tettelin H."/>
            <person name="Glass J.I."/>
            <person name="Rusch D."/>
            <person name="Podicherti R."/>
            <person name="Tsui H.-C.T."/>
            <person name="Winkler M.E."/>
        </authorList>
    </citation>
    <scope>NUCLEOTIDE SEQUENCE</scope>
</reference>
<feature type="domain" description="Cysteine-rich" evidence="1">
    <location>
        <begin position="51"/>
        <end position="131"/>
    </location>
</feature>
<protein>
    <recommendedName>
        <fullName evidence="1">Cysteine-rich domain-containing protein</fullName>
    </recommendedName>
</protein>
<dbReference type="GO" id="GO:0005829">
    <property type="term" value="C:cytosol"/>
    <property type="evidence" value="ECO:0007669"/>
    <property type="project" value="TreeGrafter"/>
</dbReference>
<evidence type="ECO:0000313" key="2">
    <source>
        <dbReference type="EMBL" id="SVA97842.1"/>
    </source>
</evidence>
<dbReference type="PANTHER" id="PTHR30296">
    <property type="entry name" value="UNCHARACTERIZED PROTEIN YKGE"/>
    <property type="match status" value="1"/>
</dbReference>